<proteinExistence type="predicted"/>
<dbReference type="InterPro" id="IPR032675">
    <property type="entry name" value="LRR_dom_sf"/>
</dbReference>
<dbReference type="Gene3D" id="3.80.10.10">
    <property type="entry name" value="Ribonuclease Inhibitor"/>
    <property type="match status" value="1"/>
</dbReference>
<name>A0A9W8J2B4_9AGAR</name>
<keyword evidence="2" id="KW-1185">Reference proteome</keyword>
<dbReference type="AlphaFoldDB" id="A0A9W8J2B4"/>
<evidence type="ECO:0000313" key="2">
    <source>
        <dbReference type="Proteomes" id="UP001140091"/>
    </source>
</evidence>
<dbReference type="Proteomes" id="UP001140091">
    <property type="component" value="Unassembled WGS sequence"/>
</dbReference>
<organism evidence="1 2">
    <name type="scientific">Candolleomyces eurysporus</name>
    <dbReference type="NCBI Taxonomy" id="2828524"/>
    <lineage>
        <taxon>Eukaryota</taxon>
        <taxon>Fungi</taxon>
        <taxon>Dikarya</taxon>
        <taxon>Basidiomycota</taxon>
        <taxon>Agaricomycotina</taxon>
        <taxon>Agaricomycetes</taxon>
        <taxon>Agaricomycetidae</taxon>
        <taxon>Agaricales</taxon>
        <taxon>Agaricineae</taxon>
        <taxon>Psathyrellaceae</taxon>
        <taxon>Candolleomyces</taxon>
    </lineage>
</organism>
<accession>A0A9W8J2B4</accession>
<gene>
    <name evidence="1" type="ORF">H1R20_g10141</name>
</gene>
<feature type="non-terminal residue" evidence="1">
    <location>
        <position position="1"/>
    </location>
</feature>
<evidence type="ECO:0008006" key="3">
    <source>
        <dbReference type="Google" id="ProtNLM"/>
    </source>
</evidence>
<dbReference type="EMBL" id="JANBPK010001041">
    <property type="protein sequence ID" value="KAJ2926942.1"/>
    <property type="molecule type" value="Genomic_DNA"/>
</dbReference>
<dbReference type="SUPFAM" id="SSF52047">
    <property type="entry name" value="RNI-like"/>
    <property type="match status" value="1"/>
</dbReference>
<comment type="caution">
    <text evidence="1">The sequence shown here is derived from an EMBL/GenBank/DDBJ whole genome shotgun (WGS) entry which is preliminary data.</text>
</comment>
<protein>
    <recommendedName>
        <fullName evidence="3">RNI-like protein</fullName>
    </recommendedName>
</protein>
<reference evidence="1" key="1">
    <citation type="submission" date="2022-06" db="EMBL/GenBank/DDBJ databases">
        <title>Genome Sequence of Candolleomyces eurysporus.</title>
        <authorList>
            <person name="Buettner E."/>
        </authorList>
    </citation>
    <scope>NUCLEOTIDE SEQUENCE</scope>
    <source>
        <strain evidence="1">VTCC 930004</strain>
    </source>
</reference>
<evidence type="ECO:0000313" key="1">
    <source>
        <dbReference type="EMBL" id="KAJ2926942.1"/>
    </source>
</evidence>
<dbReference type="OrthoDB" id="120976at2759"/>
<sequence length="293" mass="32564">MNKGGKRKRDSSSSDVEAPAPKYAKSILVAHDSSFELEVEHEKVNFDVTGSPTLNNLSKPHDSGYAPGLFELTSLEEVLTKVLALLPGIRLEERLGGIPDLTIQKMANFLAENGYMNHHILKAFRRTDVTSLSLVASLFDEDGLNICGQEVIEVFGKPFSFQHLTELSFGGSRVEDFHLVHIHHLPKLSTLNLNNTGIGNEAIYLLVPLKKTLNRLSVATNPHVTSESVPAMLLLANLEFLSILDTGVDMVGLRTLAGTIFEESRNIDIEIPYTCETYIDSKHRFSYRFFEGH</sequence>